<comment type="caution">
    <text evidence="8">The sequence shown here is derived from an EMBL/GenBank/DDBJ whole genome shotgun (WGS) entry which is preliminary data.</text>
</comment>
<dbReference type="AlphaFoldDB" id="A0A8H7Q8U7"/>
<evidence type="ECO:0000256" key="2">
    <source>
        <dbReference type="ARBA" id="ARBA00009457"/>
    </source>
</evidence>
<comment type="subcellular location">
    <subcellularLocation>
        <location evidence="1">Membrane</location>
        <topology evidence="1">Multi-pass membrane protein</topology>
    </subcellularLocation>
</comment>
<dbReference type="Proteomes" id="UP000612746">
    <property type="component" value="Unassembled WGS sequence"/>
</dbReference>
<evidence type="ECO:0000256" key="7">
    <source>
        <dbReference type="SAM" id="Phobius"/>
    </source>
</evidence>
<dbReference type="EMBL" id="JAEPRA010000003">
    <property type="protein sequence ID" value="KAG2187675.1"/>
    <property type="molecule type" value="Genomic_DNA"/>
</dbReference>
<evidence type="ECO:0000256" key="1">
    <source>
        <dbReference type="ARBA" id="ARBA00004141"/>
    </source>
</evidence>
<keyword evidence="3 7" id="KW-0812">Transmembrane</keyword>
<reference evidence="8" key="1">
    <citation type="submission" date="2020-12" db="EMBL/GenBank/DDBJ databases">
        <title>Metabolic potential, ecology and presence of endohyphal bacteria is reflected in genomic diversity of Mucoromycotina.</title>
        <authorList>
            <person name="Muszewska A."/>
            <person name="Okrasinska A."/>
            <person name="Steczkiewicz K."/>
            <person name="Drgas O."/>
            <person name="Orlowska M."/>
            <person name="Perlinska-Lenart U."/>
            <person name="Aleksandrzak-Piekarczyk T."/>
            <person name="Szatraj K."/>
            <person name="Zielenkiewicz U."/>
            <person name="Pilsyk S."/>
            <person name="Malc E."/>
            <person name="Mieczkowski P."/>
            <person name="Kruszewska J.S."/>
            <person name="Biernat P."/>
            <person name="Pawlowska J."/>
        </authorList>
    </citation>
    <scope>NUCLEOTIDE SEQUENCE</scope>
    <source>
        <strain evidence="8">WA0000051536</strain>
    </source>
</reference>
<keyword evidence="4 7" id="KW-1133">Transmembrane helix</keyword>
<keyword evidence="5 6" id="KW-0472">Membrane</keyword>
<dbReference type="PANTHER" id="PTHR10926">
    <property type="entry name" value="CELL CYCLE CONTROL PROTEIN 50"/>
    <property type="match status" value="1"/>
</dbReference>
<dbReference type="GO" id="GO:0005794">
    <property type="term" value="C:Golgi apparatus"/>
    <property type="evidence" value="ECO:0007669"/>
    <property type="project" value="TreeGrafter"/>
</dbReference>
<keyword evidence="9" id="KW-1185">Reference proteome</keyword>
<evidence type="ECO:0000256" key="3">
    <source>
        <dbReference type="ARBA" id="ARBA00022692"/>
    </source>
</evidence>
<dbReference type="GO" id="GO:0005783">
    <property type="term" value="C:endoplasmic reticulum"/>
    <property type="evidence" value="ECO:0007669"/>
    <property type="project" value="TreeGrafter"/>
</dbReference>
<dbReference type="PANTHER" id="PTHR10926:SF0">
    <property type="entry name" value="CDC50, ISOFORM A"/>
    <property type="match status" value="1"/>
</dbReference>
<gene>
    <name evidence="8" type="ORF">INT44_005365</name>
</gene>
<dbReference type="PIRSF" id="PIRSF015840">
    <property type="entry name" value="DUF284_TM_euk"/>
    <property type="match status" value="1"/>
</dbReference>
<protein>
    <submittedName>
        <fullName evidence="8">Uncharacterized protein</fullName>
    </submittedName>
</protein>
<feature type="transmembrane region" description="Helical" evidence="7">
    <location>
        <begin position="335"/>
        <end position="356"/>
    </location>
</feature>
<dbReference type="GO" id="GO:0045332">
    <property type="term" value="P:phospholipid translocation"/>
    <property type="evidence" value="ECO:0007669"/>
    <property type="project" value="UniProtKB-UniRule"/>
</dbReference>
<name>A0A8H7Q8U7_9FUNG</name>
<evidence type="ECO:0000313" key="9">
    <source>
        <dbReference type="Proteomes" id="UP000612746"/>
    </source>
</evidence>
<dbReference type="GO" id="GO:0005886">
    <property type="term" value="C:plasma membrane"/>
    <property type="evidence" value="ECO:0007669"/>
    <property type="project" value="TreeGrafter"/>
</dbReference>
<sequence>MAEEEKKTRKPKDSAFRQQRLKAWQPVLTPRSVLPTFFVIGVIFAPIGGVLFWASSNVSEIVIDYTHCDEYASPVNLPQNLYSLQFAGQPDLSTLEPPVYHYQNSTTFLDTTRQNPNNLAIPQCIIEFTVPQTMKAPIFINYRLTNFYQNHRQYIKSFNADQLMGHPVSAGSLGPDCDPLREYGGKAVYPCGLIANSVFNDTLSNLIAVNGNSAQNYMFDSTNIAWPSDLQKYGKTQYSPSQIVPPPNWALQYPNGKFDDQHPPPDISQDQHLMVWMRTAALPDFRKIWGKNENTDLPAGRWRIMIDSNFNVKKFAGTKSIVISTTSPLGGRNPYLGIAYMAVGAFCLLLGVIFTIRHCVKPRKLGDPSYLSWNKPDGGLPNTGHVLHQE</sequence>
<comment type="similarity">
    <text evidence="2 6">Belongs to the CDC50/LEM3 family.</text>
</comment>
<evidence type="ECO:0000256" key="6">
    <source>
        <dbReference type="PIRNR" id="PIRNR015840"/>
    </source>
</evidence>
<evidence type="ECO:0000256" key="4">
    <source>
        <dbReference type="ARBA" id="ARBA00022989"/>
    </source>
</evidence>
<accession>A0A8H7Q8U7</accession>
<dbReference type="OrthoDB" id="340608at2759"/>
<dbReference type="InterPro" id="IPR005045">
    <property type="entry name" value="CDC50/LEM3_fam"/>
</dbReference>
<dbReference type="Pfam" id="PF03381">
    <property type="entry name" value="CDC50"/>
    <property type="match status" value="1"/>
</dbReference>
<evidence type="ECO:0000256" key="5">
    <source>
        <dbReference type="ARBA" id="ARBA00023136"/>
    </source>
</evidence>
<organism evidence="8 9">
    <name type="scientific">Umbelopsis vinacea</name>
    <dbReference type="NCBI Taxonomy" id="44442"/>
    <lineage>
        <taxon>Eukaryota</taxon>
        <taxon>Fungi</taxon>
        <taxon>Fungi incertae sedis</taxon>
        <taxon>Mucoromycota</taxon>
        <taxon>Mucoromycotina</taxon>
        <taxon>Umbelopsidomycetes</taxon>
        <taxon>Umbelopsidales</taxon>
        <taxon>Umbelopsidaceae</taxon>
        <taxon>Umbelopsis</taxon>
    </lineage>
</organism>
<feature type="transmembrane region" description="Helical" evidence="7">
    <location>
        <begin position="32"/>
        <end position="54"/>
    </location>
</feature>
<evidence type="ECO:0000313" key="8">
    <source>
        <dbReference type="EMBL" id="KAG2187675.1"/>
    </source>
</evidence>
<proteinExistence type="inferred from homology"/>